<evidence type="ECO:0000313" key="1">
    <source>
        <dbReference type="EMBL" id="GIY91278.1"/>
    </source>
</evidence>
<dbReference type="Proteomes" id="UP001054837">
    <property type="component" value="Unassembled WGS sequence"/>
</dbReference>
<comment type="caution">
    <text evidence="1">The sequence shown here is derived from an EMBL/GenBank/DDBJ whole genome shotgun (WGS) entry which is preliminary data.</text>
</comment>
<dbReference type="AlphaFoldDB" id="A0AAV4XBS9"/>
<dbReference type="EMBL" id="BPLQ01015732">
    <property type="protein sequence ID" value="GIY91278.1"/>
    <property type="molecule type" value="Genomic_DNA"/>
</dbReference>
<organism evidence="1 2">
    <name type="scientific">Caerostris darwini</name>
    <dbReference type="NCBI Taxonomy" id="1538125"/>
    <lineage>
        <taxon>Eukaryota</taxon>
        <taxon>Metazoa</taxon>
        <taxon>Ecdysozoa</taxon>
        <taxon>Arthropoda</taxon>
        <taxon>Chelicerata</taxon>
        <taxon>Arachnida</taxon>
        <taxon>Araneae</taxon>
        <taxon>Araneomorphae</taxon>
        <taxon>Entelegynae</taxon>
        <taxon>Araneoidea</taxon>
        <taxon>Araneidae</taxon>
        <taxon>Caerostris</taxon>
    </lineage>
</organism>
<sequence length="111" mass="12573">MNADITSSSFRSIHQRRIVYQAFLIVPPGIPKHWECICSNAGPQLIPTTLPSFEKETATHPFPIKHAIISPLPSVSREQREFFLPRKSQGCARCEPQRSAETGDLVWSLRM</sequence>
<reference evidence="1 2" key="1">
    <citation type="submission" date="2021-06" db="EMBL/GenBank/DDBJ databases">
        <title>Caerostris darwini draft genome.</title>
        <authorList>
            <person name="Kono N."/>
            <person name="Arakawa K."/>
        </authorList>
    </citation>
    <scope>NUCLEOTIDE SEQUENCE [LARGE SCALE GENOMIC DNA]</scope>
</reference>
<keyword evidence="2" id="KW-1185">Reference proteome</keyword>
<proteinExistence type="predicted"/>
<name>A0AAV4XBS9_9ARAC</name>
<protein>
    <submittedName>
        <fullName evidence="1">Uncharacterized protein</fullName>
    </submittedName>
</protein>
<accession>A0AAV4XBS9</accession>
<evidence type="ECO:0000313" key="2">
    <source>
        <dbReference type="Proteomes" id="UP001054837"/>
    </source>
</evidence>
<gene>
    <name evidence="1" type="ORF">CDAR_371441</name>
</gene>